<dbReference type="AlphaFoldDB" id="A0A6M0Q3J0"/>
<feature type="transmembrane region" description="Helical" evidence="1">
    <location>
        <begin position="28"/>
        <end position="47"/>
    </location>
</feature>
<organism evidence="3 4">
    <name type="scientific">Bacillus mesophilus</name>
    <dbReference type="NCBI Taxonomy" id="1808955"/>
    <lineage>
        <taxon>Bacteria</taxon>
        <taxon>Bacillati</taxon>
        <taxon>Bacillota</taxon>
        <taxon>Bacilli</taxon>
        <taxon>Bacillales</taxon>
        <taxon>Bacillaceae</taxon>
        <taxon>Bacillus</taxon>
    </lineage>
</organism>
<gene>
    <name evidence="3" type="ORF">G4D63_04280</name>
</gene>
<evidence type="ECO:0000259" key="2">
    <source>
        <dbReference type="Pfam" id="PF23728"/>
    </source>
</evidence>
<evidence type="ECO:0000313" key="4">
    <source>
        <dbReference type="Proteomes" id="UP000481043"/>
    </source>
</evidence>
<accession>A0A6M0Q3J0</accession>
<evidence type="ECO:0000313" key="3">
    <source>
        <dbReference type="EMBL" id="NEY70955.1"/>
    </source>
</evidence>
<dbReference type="EMBL" id="JAAIWM010000001">
    <property type="protein sequence ID" value="NEY70955.1"/>
    <property type="molecule type" value="Genomic_DNA"/>
</dbReference>
<dbReference type="Pfam" id="PF23728">
    <property type="entry name" value="Tubby_C_like"/>
    <property type="match status" value="1"/>
</dbReference>
<dbReference type="Proteomes" id="UP000481043">
    <property type="component" value="Unassembled WGS sequence"/>
</dbReference>
<keyword evidence="4" id="KW-1185">Reference proteome</keyword>
<keyword evidence="1" id="KW-1133">Transmembrane helix</keyword>
<name>A0A6M0Q3J0_9BACI</name>
<protein>
    <recommendedName>
        <fullName evidence="2">Tubby C-terminal domain-containing protein</fullName>
    </recommendedName>
</protein>
<comment type="caution">
    <text evidence="3">The sequence shown here is derived from an EMBL/GenBank/DDBJ whole genome shotgun (WGS) entry which is preliminary data.</text>
</comment>
<proteinExistence type="predicted"/>
<sequence>MSRLLVLFIAGFIGMSLRYILNGEFEANQLFTLLLFPVGSIFLLFVMKYQYNKDRDFKPEPQDQYMVTMMGDRVSRTKKHMYLNTDHIGSYQRCYSRWWKRVVADVMDNPGQWYLNLNFSLSNGDTVTFKGRNENNLKGNSEWIIYRNDRQIGTVSTDYSLKNATKLQEGLFLEYGDQTYYYKSFGIGSRTEISLDDSVIATGERVRGSVYQLVPDNPDHIELEMIFMGYILFNYQFGQ</sequence>
<evidence type="ECO:0000256" key="1">
    <source>
        <dbReference type="SAM" id="Phobius"/>
    </source>
</evidence>
<dbReference type="InterPro" id="IPR056944">
    <property type="entry name" value="Tubby_C-like"/>
</dbReference>
<feature type="domain" description="Tubby C-terminal" evidence="2">
    <location>
        <begin position="84"/>
        <end position="204"/>
    </location>
</feature>
<dbReference type="RefSeq" id="WP_163178016.1">
    <property type="nucleotide sequence ID" value="NZ_JAAIWM010000001.1"/>
</dbReference>
<reference evidence="3 4" key="1">
    <citation type="submission" date="2020-02" db="EMBL/GenBank/DDBJ databases">
        <title>Bacillus aquiflavi sp. nov., isolated from yellow water of strong flavor Chinese baijiu in Yibin region of China.</title>
        <authorList>
            <person name="Xie J."/>
        </authorList>
    </citation>
    <scope>NUCLEOTIDE SEQUENCE [LARGE SCALE GENOMIC DNA]</scope>
    <source>
        <strain evidence="3 4">SA4</strain>
    </source>
</reference>
<keyword evidence="1" id="KW-0812">Transmembrane</keyword>
<keyword evidence="1" id="KW-0472">Membrane</keyword>